<dbReference type="GO" id="GO:0016758">
    <property type="term" value="F:hexosyltransferase activity"/>
    <property type="evidence" value="ECO:0007669"/>
    <property type="project" value="UniProtKB-ARBA"/>
</dbReference>
<evidence type="ECO:0000259" key="2">
    <source>
        <dbReference type="Pfam" id="PF00535"/>
    </source>
</evidence>
<evidence type="ECO:0000313" key="4">
    <source>
        <dbReference type="Proteomes" id="UP000057389"/>
    </source>
</evidence>
<dbReference type="GeneID" id="300177224"/>
<organism evidence="3 4">
    <name type="scientific">Vibrio toranzoniae</name>
    <dbReference type="NCBI Taxonomy" id="1194427"/>
    <lineage>
        <taxon>Bacteria</taxon>
        <taxon>Pseudomonadati</taxon>
        <taxon>Pseudomonadota</taxon>
        <taxon>Gammaproteobacteria</taxon>
        <taxon>Vibrionales</taxon>
        <taxon>Vibrionaceae</taxon>
        <taxon>Vibrio</taxon>
    </lineage>
</organism>
<dbReference type="Proteomes" id="UP000057389">
    <property type="component" value="Unassembled WGS sequence"/>
</dbReference>
<comment type="caution">
    <text evidence="3">The sequence shown here is derived from an EMBL/GenBank/DDBJ whole genome shotgun (WGS) entry which is preliminary data.</text>
</comment>
<name>A0A109DBN7_9VIBR</name>
<reference evidence="3 4" key="1">
    <citation type="submission" date="2015-11" db="EMBL/GenBank/DDBJ databases">
        <title>Draft WGS of Vibrio toranzoniae.</title>
        <authorList>
            <person name="Lasa A."/>
            <person name="Romalde J.L."/>
        </authorList>
    </citation>
    <scope>NUCLEOTIDE SEQUENCE [LARGE SCALE GENOMIC DNA]</scope>
    <source>
        <strain evidence="3 4">Vb 10.8</strain>
    </source>
</reference>
<evidence type="ECO:0000256" key="1">
    <source>
        <dbReference type="SAM" id="Phobius"/>
    </source>
</evidence>
<sequence length="265" mass="30248">MNKKISVIIPMYNAESVIIRAVQSVLNQTIDIDEIIIVDDGSKDNSFDVISKFAIDNSSKNIRVEKKRNGGASSARNFGILHARNEILAFLDSDDEWVSNKLENQIDYIVRDDVVLVGGNHFDKRIQHVSLKKAKDVNEITLRDLLFKNYFQTSTVMTKKSIALNFDCFNENQKYAEEGQFYYNLSKYGKMIHINKKLVIYDGGEKSGFGESGLSANIKEMEKGELSNLKYAYSNLDVSLITYLAASFFSVLKFVRRFYLVKIKK</sequence>
<dbReference type="OrthoDB" id="9801954at2"/>
<accession>A0A109DBN7</accession>
<feature type="transmembrane region" description="Helical" evidence="1">
    <location>
        <begin position="238"/>
        <end position="255"/>
    </location>
</feature>
<dbReference type="PANTHER" id="PTHR22916:SF3">
    <property type="entry name" value="UDP-GLCNAC:BETAGAL BETA-1,3-N-ACETYLGLUCOSAMINYLTRANSFERASE-LIKE PROTEIN 1"/>
    <property type="match status" value="1"/>
</dbReference>
<dbReference type="AlphaFoldDB" id="A0A109DBN7"/>
<dbReference type="InterPro" id="IPR001173">
    <property type="entry name" value="Glyco_trans_2-like"/>
</dbReference>
<dbReference type="EMBL" id="LMXU01000002">
    <property type="protein sequence ID" value="KWU02503.1"/>
    <property type="molecule type" value="Genomic_DNA"/>
</dbReference>
<evidence type="ECO:0000313" key="3">
    <source>
        <dbReference type="EMBL" id="KWU02503.1"/>
    </source>
</evidence>
<dbReference type="RefSeq" id="WP_060466974.1">
    <property type="nucleotide sequence ID" value="NZ_AP025514.1"/>
</dbReference>
<keyword evidence="1" id="KW-0812">Transmembrane</keyword>
<protein>
    <recommendedName>
        <fullName evidence="2">Glycosyltransferase 2-like domain-containing protein</fullName>
    </recommendedName>
</protein>
<dbReference type="InterPro" id="IPR029044">
    <property type="entry name" value="Nucleotide-diphossugar_trans"/>
</dbReference>
<proteinExistence type="predicted"/>
<keyword evidence="1" id="KW-0472">Membrane</keyword>
<dbReference type="PANTHER" id="PTHR22916">
    <property type="entry name" value="GLYCOSYLTRANSFERASE"/>
    <property type="match status" value="1"/>
</dbReference>
<keyword evidence="1" id="KW-1133">Transmembrane helix</keyword>
<dbReference type="Pfam" id="PF00535">
    <property type="entry name" value="Glycos_transf_2"/>
    <property type="match status" value="1"/>
</dbReference>
<dbReference type="CDD" id="cd00761">
    <property type="entry name" value="Glyco_tranf_GTA_type"/>
    <property type="match status" value="1"/>
</dbReference>
<dbReference type="Gene3D" id="3.90.550.10">
    <property type="entry name" value="Spore Coat Polysaccharide Biosynthesis Protein SpsA, Chain A"/>
    <property type="match status" value="1"/>
</dbReference>
<gene>
    <name evidence="3" type="ORF">APQ14_00720</name>
</gene>
<keyword evidence="4" id="KW-1185">Reference proteome</keyword>
<dbReference type="SUPFAM" id="SSF53448">
    <property type="entry name" value="Nucleotide-diphospho-sugar transferases"/>
    <property type="match status" value="1"/>
</dbReference>
<feature type="domain" description="Glycosyltransferase 2-like" evidence="2">
    <location>
        <begin position="6"/>
        <end position="158"/>
    </location>
</feature>